<name>A0A1R1PVW9_ZANCU</name>
<reference evidence="5" key="1">
    <citation type="submission" date="2017-01" db="EMBL/GenBank/DDBJ databases">
        <authorList>
            <person name="Wang Y."/>
            <person name="White M."/>
            <person name="Kvist S."/>
            <person name="Moncalvo J.-M."/>
        </authorList>
    </citation>
    <scope>NUCLEOTIDE SEQUENCE [LARGE SCALE GENOMIC DNA]</scope>
    <source>
        <strain evidence="5">COL-18-3</strain>
    </source>
</reference>
<dbReference type="PANTHER" id="PTHR10264:SF19">
    <property type="entry name" value="AT06885P-RELATED"/>
    <property type="match status" value="1"/>
</dbReference>
<dbReference type="Gene3D" id="3.30.479.30">
    <property type="entry name" value="Band 7 domain"/>
    <property type="match status" value="1"/>
</dbReference>
<dbReference type="SUPFAM" id="SSF117892">
    <property type="entry name" value="Band 7/SPFH domain"/>
    <property type="match status" value="1"/>
</dbReference>
<feature type="domain" description="Band 7" evidence="3">
    <location>
        <begin position="62"/>
        <end position="219"/>
    </location>
</feature>
<dbReference type="CDD" id="cd13437">
    <property type="entry name" value="SPFH_alloslipin"/>
    <property type="match status" value="1"/>
</dbReference>
<organism evidence="4 5">
    <name type="scientific">Zancudomyces culisetae</name>
    <name type="common">Gut fungus</name>
    <name type="synonym">Smittium culisetae</name>
    <dbReference type="NCBI Taxonomy" id="1213189"/>
    <lineage>
        <taxon>Eukaryota</taxon>
        <taxon>Fungi</taxon>
        <taxon>Fungi incertae sedis</taxon>
        <taxon>Zoopagomycota</taxon>
        <taxon>Kickxellomycotina</taxon>
        <taxon>Harpellomycetes</taxon>
        <taxon>Harpellales</taxon>
        <taxon>Legeriomycetaceae</taxon>
        <taxon>Zancudomyces</taxon>
    </lineage>
</organism>
<feature type="compositionally biased region" description="Basic and acidic residues" evidence="2">
    <location>
        <begin position="1"/>
        <end position="19"/>
    </location>
</feature>
<dbReference type="InterPro" id="IPR036013">
    <property type="entry name" value="Band_7/SPFH_dom_sf"/>
</dbReference>
<dbReference type="PRINTS" id="PR00721">
    <property type="entry name" value="STOMATIN"/>
</dbReference>
<accession>A0A1R1PVW9</accession>
<dbReference type="GO" id="GO:0005886">
    <property type="term" value="C:plasma membrane"/>
    <property type="evidence" value="ECO:0007669"/>
    <property type="project" value="InterPro"/>
</dbReference>
<dbReference type="InterPro" id="IPR043202">
    <property type="entry name" value="Band-7_stomatin-like"/>
</dbReference>
<gene>
    <name evidence="4" type="ORF">AX774_g1346</name>
</gene>
<evidence type="ECO:0000256" key="1">
    <source>
        <dbReference type="ARBA" id="ARBA00008164"/>
    </source>
</evidence>
<dbReference type="SMART" id="SM00244">
    <property type="entry name" value="PHB"/>
    <property type="match status" value="1"/>
</dbReference>
<comment type="similarity">
    <text evidence="1">Belongs to the band 7/mec-2 family.</text>
</comment>
<dbReference type="Gene3D" id="6.10.250.2090">
    <property type="match status" value="1"/>
</dbReference>
<dbReference type="OrthoDB" id="2105077at2759"/>
<evidence type="ECO:0000259" key="3">
    <source>
        <dbReference type="SMART" id="SM00244"/>
    </source>
</evidence>
<dbReference type="PANTHER" id="PTHR10264">
    <property type="entry name" value="BAND 7 PROTEIN-RELATED"/>
    <property type="match status" value="1"/>
</dbReference>
<dbReference type="Pfam" id="PF01145">
    <property type="entry name" value="Band_7"/>
    <property type="match status" value="1"/>
</dbReference>
<evidence type="ECO:0000256" key="2">
    <source>
        <dbReference type="SAM" id="MobiDB-lite"/>
    </source>
</evidence>
<comment type="caution">
    <text evidence="4">The sequence shown here is derived from an EMBL/GenBank/DDBJ whole genome shotgun (WGS) entry which is preliminary data.</text>
</comment>
<dbReference type="Proteomes" id="UP000188320">
    <property type="component" value="Unassembled WGS sequence"/>
</dbReference>
<evidence type="ECO:0000313" key="5">
    <source>
        <dbReference type="Proteomes" id="UP000188320"/>
    </source>
</evidence>
<evidence type="ECO:0000313" key="4">
    <source>
        <dbReference type="EMBL" id="OMH85126.1"/>
    </source>
</evidence>
<dbReference type="GO" id="GO:0098552">
    <property type="term" value="C:side of membrane"/>
    <property type="evidence" value="ECO:0007669"/>
    <property type="project" value="UniProtKB-ARBA"/>
</dbReference>
<dbReference type="FunFam" id="3.30.479.30:FF:000004">
    <property type="entry name" value="Putative membrane protease family, stomatin"/>
    <property type="match status" value="1"/>
</dbReference>
<dbReference type="EMBL" id="LSSK01000110">
    <property type="protein sequence ID" value="OMH85126.1"/>
    <property type="molecule type" value="Genomic_DNA"/>
</dbReference>
<protein>
    <submittedName>
        <fullName evidence="4">Putative band 7 family protein</fullName>
    </submittedName>
</protein>
<keyword evidence="5" id="KW-1185">Reference proteome</keyword>
<dbReference type="InterPro" id="IPR001972">
    <property type="entry name" value="Stomatin_HflK_fam"/>
</dbReference>
<proteinExistence type="inferred from homology"/>
<sequence>MDKRNQDFGEDFGHDDSAGTRRAYTSNQPTAPVLTFNPPKFAVEHPVSSDSAYEALMNVIGSTLGFFGQGEIGLISRFGKYYKTTDPGLVYVNLVTEGLTRVDVKIQISIVSSIPIVTKDNVNIHIDAVLYWHIIDPYLATFGVSNVSQALIERSQTTLRSVLGSRLLQDLIENRETIAESITDLIDGPSQQWGVKVESILIKDIVFSESLQKSLSSAATQKRIGQSKVIAAQAEVDSAKLMREAAEILNTPAAMQIRYLETLQAMSNAAGTKVMFVPMSESSGMHGFNAMPSGAPMLPSSSGGAMKGGNTSHIDSGVKEAAIFETLADL</sequence>
<dbReference type="InterPro" id="IPR001107">
    <property type="entry name" value="Band_7"/>
</dbReference>
<feature type="region of interest" description="Disordered" evidence="2">
    <location>
        <begin position="1"/>
        <end position="24"/>
    </location>
</feature>
<dbReference type="AlphaFoldDB" id="A0A1R1PVW9"/>